<dbReference type="GO" id="GO:0005789">
    <property type="term" value="C:endoplasmic reticulum membrane"/>
    <property type="evidence" value="ECO:0007669"/>
    <property type="project" value="UniProtKB-SubCell"/>
</dbReference>
<name>A0A1X2HXD6_9FUNG</name>
<feature type="signal peptide" evidence="6">
    <location>
        <begin position="1"/>
        <end position="18"/>
    </location>
</feature>
<dbReference type="InterPro" id="IPR017937">
    <property type="entry name" value="Thioredoxin_CS"/>
</dbReference>
<dbReference type="AlphaFoldDB" id="A0A1X2HXD6"/>
<gene>
    <name evidence="8" type="ORF">BCR42DRAFT_457235</name>
</gene>
<sequence>MMITLLFCVCFLISTCLASTTSLTVDNIKLRTADNNWLVLYYQSSPNTIETSWNTLAKNYKDWNQHGVFFGQVDCSSEKQLCDDIQGDTVVVVYSAGNPVTTYNVDSQEQLDDFVRQQIVSAPLRGSVTLTKDWLETIESTGQPWFVKYYAPWCGHCKKMAPVWDSLALDLANSHINLAEVNCEKDKELCSAQKVAGLPTLKFYHGGSTFVYADDRALENFKNYVTKMTGPALHALDHSSLPSVYEHAVSVVYIHQKGDNLDTITSVAKKYLDTVPFYVTTDQKVMTALNRNNNNNNKRAVIILKDGGAVQQIFDGDMEHDLSEWVHNNKYPLVTRINAGNANGILKGDRLVVLMFTSDDESNGAFRSVAKQWISTTTSSKDGGDGAPSVVFAELNGRIWEKYVKRVYDVSSNQLPAIVIMDPTDKVYFNQDLQGMPFSVDRPTALFDALKQTNQLESHTTDVARALSTMQKVVNYVGDHYIYFGAALLCLIVAAMTLASSSGGQVQPSISEEKKKDD</sequence>
<dbReference type="Gene3D" id="3.40.30.10">
    <property type="entry name" value="Glutaredoxin"/>
    <property type="match status" value="3"/>
</dbReference>
<dbReference type="OrthoDB" id="427280at2759"/>
<reference evidence="8 9" key="1">
    <citation type="submission" date="2016-07" db="EMBL/GenBank/DDBJ databases">
        <title>Pervasive Adenine N6-methylation of Active Genes in Fungi.</title>
        <authorList>
            <consortium name="DOE Joint Genome Institute"/>
            <person name="Mondo S.J."/>
            <person name="Dannebaum R.O."/>
            <person name="Kuo R.C."/>
            <person name="Labutti K."/>
            <person name="Haridas S."/>
            <person name="Kuo A."/>
            <person name="Salamov A."/>
            <person name="Ahrendt S.R."/>
            <person name="Lipzen A."/>
            <person name="Sullivan W."/>
            <person name="Andreopoulos W.B."/>
            <person name="Clum A."/>
            <person name="Lindquist E."/>
            <person name="Daum C."/>
            <person name="Ramamoorthy G.K."/>
            <person name="Gryganskyi A."/>
            <person name="Culley D."/>
            <person name="Magnuson J.K."/>
            <person name="James T.Y."/>
            <person name="O'Malley M.A."/>
            <person name="Stajich J.E."/>
            <person name="Spatafora J.W."/>
            <person name="Visel A."/>
            <person name="Grigoriev I.V."/>
        </authorList>
    </citation>
    <scope>NUCLEOTIDE SEQUENCE [LARGE SCALE GENOMIC DNA]</scope>
    <source>
        <strain evidence="8 9">NRRL 1336</strain>
    </source>
</reference>
<proteinExistence type="predicted"/>
<accession>A0A1X2HXD6</accession>
<dbReference type="InterPro" id="IPR052250">
    <property type="entry name" value="PDI_TMX3"/>
</dbReference>
<evidence type="ECO:0000256" key="3">
    <source>
        <dbReference type="ARBA" id="ARBA00022989"/>
    </source>
</evidence>
<dbReference type="SUPFAM" id="SSF52833">
    <property type="entry name" value="Thioredoxin-like"/>
    <property type="match status" value="3"/>
</dbReference>
<keyword evidence="3" id="KW-1133">Transmembrane helix</keyword>
<dbReference type="STRING" id="90262.A0A1X2HXD6"/>
<dbReference type="PROSITE" id="PS51352">
    <property type="entry name" value="THIOREDOXIN_2"/>
    <property type="match status" value="1"/>
</dbReference>
<dbReference type="EMBL" id="MCGE01000051">
    <property type="protein sequence ID" value="ORZ04385.1"/>
    <property type="molecule type" value="Genomic_DNA"/>
</dbReference>
<evidence type="ECO:0000256" key="5">
    <source>
        <dbReference type="ARBA" id="ARBA00045246"/>
    </source>
</evidence>
<dbReference type="InterPro" id="IPR036249">
    <property type="entry name" value="Thioredoxin-like_sf"/>
</dbReference>
<keyword evidence="9" id="KW-1185">Reference proteome</keyword>
<dbReference type="PANTHER" id="PTHR46426:SF1">
    <property type="entry name" value="PROTEIN DISULFIDE-ISOMERASE TMX3"/>
    <property type="match status" value="1"/>
</dbReference>
<dbReference type="Proteomes" id="UP000193560">
    <property type="component" value="Unassembled WGS sequence"/>
</dbReference>
<dbReference type="Pfam" id="PF00085">
    <property type="entry name" value="Thioredoxin"/>
    <property type="match status" value="1"/>
</dbReference>
<protein>
    <recommendedName>
        <fullName evidence="7">Thioredoxin domain-containing protein</fullName>
    </recommendedName>
</protein>
<evidence type="ECO:0000313" key="8">
    <source>
        <dbReference type="EMBL" id="ORZ04385.1"/>
    </source>
</evidence>
<dbReference type="InterPro" id="IPR013766">
    <property type="entry name" value="Thioredoxin_domain"/>
</dbReference>
<comment type="subcellular location">
    <subcellularLocation>
        <location evidence="1">Endoplasmic reticulum membrane</location>
        <topology evidence="1">Single-pass membrane protein</topology>
    </subcellularLocation>
</comment>
<feature type="domain" description="Thioredoxin" evidence="7">
    <location>
        <begin position="109"/>
        <end position="230"/>
    </location>
</feature>
<dbReference type="CDD" id="cd02961">
    <property type="entry name" value="PDI_a_family"/>
    <property type="match status" value="1"/>
</dbReference>
<keyword evidence="4" id="KW-0472">Membrane</keyword>
<dbReference type="PANTHER" id="PTHR46426">
    <property type="entry name" value="PROTEIN DISULFIDE-ISOMERASE TMX3"/>
    <property type="match status" value="1"/>
</dbReference>
<comment type="function">
    <text evidence="5">Probable disulfide isomerase, which participates in the folding of proteins containing disulfide bonds. May act as a dithiol oxidase. Acts as a regulator of endoplasmic reticulum-mitochondria contact sites via its ability to regulate redox signals.</text>
</comment>
<evidence type="ECO:0000256" key="4">
    <source>
        <dbReference type="ARBA" id="ARBA00023136"/>
    </source>
</evidence>
<keyword evidence="2" id="KW-0812">Transmembrane</keyword>
<evidence type="ECO:0000256" key="2">
    <source>
        <dbReference type="ARBA" id="ARBA00022692"/>
    </source>
</evidence>
<organism evidence="8 9">
    <name type="scientific">Absidia repens</name>
    <dbReference type="NCBI Taxonomy" id="90262"/>
    <lineage>
        <taxon>Eukaryota</taxon>
        <taxon>Fungi</taxon>
        <taxon>Fungi incertae sedis</taxon>
        <taxon>Mucoromycota</taxon>
        <taxon>Mucoromycotina</taxon>
        <taxon>Mucoromycetes</taxon>
        <taxon>Mucorales</taxon>
        <taxon>Cunninghamellaceae</taxon>
        <taxon>Absidia</taxon>
    </lineage>
</organism>
<dbReference type="Pfam" id="PF13848">
    <property type="entry name" value="Thioredoxin_6"/>
    <property type="match status" value="1"/>
</dbReference>
<feature type="chain" id="PRO_5012371816" description="Thioredoxin domain-containing protein" evidence="6">
    <location>
        <begin position="19"/>
        <end position="518"/>
    </location>
</feature>
<evidence type="ECO:0000259" key="7">
    <source>
        <dbReference type="PROSITE" id="PS51352"/>
    </source>
</evidence>
<keyword evidence="6" id="KW-0732">Signal</keyword>
<evidence type="ECO:0000256" key="1">
    <source>
        <dbReference type="ARBA" id="ARBA00004389"/>
    </source>
</evidence>
<evidence type="ECO:0000313" key="9">
    <source>
        <dbReference type="Proteomes" id="UP000193560"/>
    </source>
</evidence>
<comment type="caution">
    <text evidence="8">The sequence shown here is derived from an EMBL/GenBank/DDBJ whole genome shotgun (WGS) entry which is preliminary data.</text>
</comment>
<evidence type="ECO:0000256" key="6">
    <source>
        <dbReference type="SAM" id="SignalP"/>
    </source>
</evidence>
<dbReference type="PROSITE" id="PS00194">
    <property type="entry name" value="THIOREDOXIN_1"/>
    <property type="match status" value="1"/>
</dbReference>